<feature type="compositionally biased region" description="Low complexity" evidence="1">
    <location>
        <begin position="38"/>
        <end position="52"/>
    </location>
</feature>
<proteinExistence type="predicted"/>
<feature type="compositionally biased region" description="Basic residues" evidence="1">
    <location>
        <begin position="15"/>
        <end position="37"/>
    </location>
</feature>
<organism evidence="2 3">
    <name type="scientific">Stylosanthes scabra</name>
    <dbReference type="NCBI Taxonomy" id="79078"/>
    <lineage>
        <taxon>Eukaryota</taxon>
        <taxon>Viridiplantae</taxon>
        <taxon>Streptophyta</taxon>
        <taxon>Embryophyta</taxon>
        <taxon>Tracheophyta</taxon>
        <taxon>Spermatophyta</taxon>
        <taxon>Magnoliopsida</taxon>
        <taxon>eudicotyledons</taxon>
        <taxon>Gunneridae</taxon>
        <taxon>Pentapetalae</taxon>
        <taxon>rosids</taxon>
        <taxon>fabids</taxon>
        <taxon>Fabales</taxon>
        <taxon>Fabaceae</taxon>
        <taxon>Papilionoideae</taxon>
        <taxon>50 kb inversion clade</taxon>
        <taxon>dalbergioids sensu lato</taxon>
        <taxon>Dalbergieae</taxon>
        <taxon>Pterocarpus clade</taxon>
        <taxon>Stylosanthes</taxon>
    </lineage>
</organism>
<name>A0ABU6WZG6_9FABA</name>
<feature type="region of interest" description="Disordered" evidence="1">
    <location>
        <begin position="1"/>
        <end position="80"/>
    </location>
</feature>
<sequence length="117" mass="13480">MRRPLPFPLSLNNSAHHHCHKPPSPTVHHHRRTHHLRPPTSSKPESTTTGPPTSSPPKPPRRPPPWNSHHLTVGLHRNPSHNTAEATFFFLNRQPPLMLRNPFENPEDHRQVHRIVS</sequence>
<feature type="compositionally biased region" description="Pro residues" evidence="1">
    <location>
        <begin position="53"/>
        <end position="66"/>
    </location>
</feature>
<dbReference type="EMBL" id="JASCZI010185352">
    <property type="protein sequence ID" value="MED6190466.1"/>
    <property type="molecule type" value="Genomic_DNA"/>
</dbReference>
<dbReference type="Proteomes" id="UP001341840">
    <property type="component" value="Unassembled WGS sequence"/>
</dbReference>
<accession>A0ABU6WZG6</accession>
<evidence type="ECO:0000313" key="3">
    <source>
        <dbReference type="Proteomes" id="UP001341840"/>
    </source>
</evidence>
<keyword evidence="3" id="KW-1185">Reference proteome</keyword>
<gene>
    <name evidence="2" type="ORF">PIB30_106173</name>
</gene>
<comment type="caution">
    <text evidence="2">The sequence shown here is derived from an EMBL/GenBank/DDBJ whole genome shotgun (WGS) entry which is preliminary data.</text>
</comment>
<reference evidence="2 3" key="1">
    <citation type="journal article" date="2023" name="Plants (Basel)">
        <title>Bridging the Gap: Combining Genomics and Transcriptomics Approaches to Understand Stylosanthes scabra, an Orphan Legume from the Brazilian Caatinga.</title>
        <authorList>
            <person name="Ferreira-Neto J.R.C."/>
            <person name="da Silva M.D."/>
            <person name="Binneck E."/>
            <person name="de Melo N.F."/>
            <person name="da Silva R.H."/>
            <person name="de Melo A.L.T.M."/>
            <person name="Pandolfi V."/>
            <person name="Bustamante F.O."/>
            <person name="Brasileiro-Vidal A.C."/>
            <person name="Benko-Iseppon A.M."/>
        </authorList>
    </citation>
    <scope>NUCLEOTIDE SEQUENCE [LARGE SCALE GENOMIC DNA]</scope>
    <source>
        <tissue evidence="2">Leaves</tissue>
    </source>
</reference>
<evidence type="ECO:0000313" key="2">
    <source>
        <dbReference type="EMBL" id="MED6190466.1"/>
    </source>
</evidence>
<evidence type="ECO:0000256" key="1">
    <source>
        <dbReference type="SAM" id="MobiDB-lite"/>
    </source>
</evidence>
<protein>
    <submittedName>
        <fullName evidence="2">Uncharacterized protein</fullName>
    </submittedName>
</protein>
<feature type="non-terminal residue" evidence="2">
    <location>
        <position position="117"/>
    </location>
</feature>